<proteinExistence type="predicted"/>
<comment type="caution">
    <text evidence="1">The sequence shown here is derived from an EMBL/GenBank/DDBJ whole genome shotgun (WGS) entry which is preliminary data.</text>
</comment>
<protein>
    <submittedName>
        <fullName evidence="1">Uncharacterized protein</fullName>
    </submittedName>
</protein>
<keyword evidence="2" id="KW-1185">Reference proteome</keyword>
<sequence length="46" mass="5419">MVTRFAVTQKEKIRAFCFRHCLTRTRLGAHCLGHRAANRVPWPRIL</sequence>
<dbReference type="Proteomes" id="UP000272503">
    <property type="component" value="Unassembled WGS sequence"/>
</dbReference>
<evidence type="ECO:0000313" key="2">
    <source>
        <dbReference type="Proteomes" id="UP000272503"/>
    </source>
</evidence>
<name>A0A3L7A485_9MICO</name>
<reference evidence="1 2" key="1">
    <citation type="submission" date="2018-10" db="EMBL/GenBank/DDBJ databases">
        <authorList>
            <person name="Li J."/>
        </authorList>
    </citation>
    <scope>NUCLEOTIDE SEQUENCE [LARGE SCALE GENOMIC DNA]</scope>
    <source>
        <strain evidence="1 2">IF 016277</strain>
    </source>
</reference>
<dbReference type="AlphaFoldDB" id="A0A3L7A485"/>
<accession>A0A3L7A485</accession>
<dbReference type="EMBL" id="RCUX01000008">
    <property type="protein sequence ID" value="RLP75017.1"/>
    <property type="molecule type" value="Genomic_DNA"/>
</dbReference>
<evidence type="ECO:0000313" key="1">
    <source>
        <dbReference type="EMBL" id="RLP75017.1"/>
    </source>
</evidence>
<gene>
    <name evidence="1" type="ORF">D9V32_11380</name>
</gene>
<organism evidence="1 2">
    <name type="scientific">Mycetocola tolaasinivorans</name>
    <dbReference type="NCBI Taxonomy" id="76635"/>
    <lineage>
        <taxon>Bacteria</taxon>
        <taxon>Bacillati</taxon>
        <taxon>Actinomycetota</taxon>
        <taxon>Actinomycetes</taxon>
        <taxon>Micrococcales</taxon>
        <taxon>Microbacteriaceae</taxon>
        <taxon>Mycetocola</taxon>
    </lineage>
</organism>